<keyword evidence="2" id="KW-1185">Reference proteome</keyword>
<organism evidence="1 2">
    <name type="scientific">Rhizobium lentis</name>
    <dbReference type="NCBI Taxonomy" id="1138194"/>
    <lineage>
        <taxon>Bacteria</taxon>
        <taxon>Pseudomonadati</taxon>
        <taxon>Pseudomonadota</taxon>
        <taxon>Alphaproteobacteria</taxon>
        <taxon>Hyphomicrobiales</taxon>
        <taxon>Rhizobiaceae</taxon>
        <taxon>Rhizobium/Agrobacterium group</taxon>
        <taxon>Rhizobium</taxon>
    </lineage>
</organism>
<gene>
    <name evidence="1" type="ORF">HJB60_09450</name>
</gene>
<evidence type="ECO:0008006" key="3">
    <source>
        <dbReference type="Google" id="ProtNLM"/>
    </source>
</evidence>
<name>A0ABS7ID56_9HYPH</name>
<dbReference type="RefSeq" id="WP_221119277.1">
    <property type="nucleotide sequence ID" value="NZ_JABDYF010000003.1"/>
</dbReference>
<dbReference type="Proteomes" id="UP000770629">
    <property type="component" value="Unassembled WGS sequence"/>
</dbReference>
<protein>
    <recommendedName>
        <fullName evidence="3">Winged helix-turn-helix domain-containing protein</fullName>
    </recommendedName>
</protein>
<evidence type="ECO:0000313" key="2">
    <source>
        <dbReference type="Proteomes" id="UP000770629"/>
    </source>
</evidence>
<dbReference type="EMBL" id="JABDYF010000003">
    <property type="protein sequence ID" value="MBX5089396.1"/>
    <property type="molecule type" value="Genomic_DNA"/>
</dbReference>
<sequence length="74" mass="8783">MNKRLLSALKEISAYSSKTGRLYWFRQSSMRELEALGYVEQWLPPSVAERPRMKQRPWRITEAGRAALFQERQP</sequence>
<evidence type="ECO:0000313" key="1">
    <source>
        <dbReference type="EMBL" id="MBX5089396.1"/>
    </source>
</evidence>
<reference evidence="1 2" key="1">
    <citation type="submission" date="2020-04" db="EMBL/GenBank/DDBJ databases">
        <title>Global-level population genomics: horizontal gene transfer, symbiosis and evolution in Rhizobia.</title>
        <authorList>
            <person name="Gai Y."/>
        </authorList>
    </citation>
    <scope>NUCLEOTIDE SEQUENCE [LARGE SCALE GENOMIC DNA]</scope>
    <source>
        <strain evidence="1 2">BLR33</strain>
    </source>
</reference>
<accession>A0ABS7ID56</accession>
<proteinExistence type="predicted"/>
<comment type="caution">
    <text evidence="1">The sequence shown here is derived from an EMBL/GenBank/DDBJ whole genome shotgun (WGS) entry which is preliminary data.</text>
</comment>